<gene>
    <name evidence="3" type="primary">ybgC</name>
    <name evidence="3" type="ORF">MBHS_01241</name>
</gene>
<dbReference type="PANTHER" id="PTHR31793">
    <property type="entry name" value="4-HYDROXYBENZOYL-COA THIOESTERASE FAMILY MEMBER"/>
    <property type="match status" value="1"/>
</dbReference>
<dbReference type="SUPFAM" id="SSF54637">
    <property type="entry name" value="Thioesterase/thiol ester dehydrase-isomerase"/>
    <property type="match status" value="1"/>
</dbReference>
<dbReference type="InterPro" id="IPR029069">
    <property type="entry name" value="HotDog_dom_sf"/>
</dbReference>
<name>A0A1H6F5E5_9GAMM</name>
<evidence type="ECO:0000256" key="1">
    <source>
        <dbReference type="ARBA" id="ARBA00005953"/>
    </source>
</evidence>
<dbReference type="EMBL" id="FMSV02000222">
    <property type="protein sequence ID" value="SEH05388.1"/>
    <property type="molecule type" value="Genomic_DNA"/>
</dbReference>
<dbReference type="InterPro" id="IPR050563">
    <property type="entry name" value="4-hydroxybenzoyl-CoA_TE"/>
</dbReference>
<keyword evidence="2 3" id="KW-0378">Hydrolase</keyword>
<dbReference type="OrthoDB" id="9808429at2"/>
<dbReference type="PIRSF" id="PIRSF003230">
    <property type="entry name" value="YbgC"/>
    <property type="match status" value="1"/>
</dbReference>
<dbReference type="GO" id="GO:0047617">
    <property type="term" value="F:fatty acyl-CoA hydrolase activity"/>
    <property type="evidence" value="ECO:0007669"/>
    <property type="project" value="TreeGrafter"/>
</dbReference>
<dbReference type="Pfam" id="PF13279">
    <property type="entry name" value="4HBT_2"/>
    <property type="match status" value="1"/>
</dbReference>
<dbReference type="EC" id="3.1.2.-" evidence="3"/>
<dbReference type="CDD" id="cd00586">
    <property type="entry name" value="4HBT"/>
    <property type="match status" value="1"/>
</dbReference>
<organism evidence="3 4">
    <name type="scientific">Candidatus Venteria ishoeyi</name>
    <dbReference type="NCBI Taxonomy" id="1899563"/>
    <lineage>
        <taxon>Bacteria</taxon>
        <taxon>Pseudomonadati</taxon>
        <taxon>Pseudomonadota</taxon>
        <taxon>Gammaproteobacteria</taxon>
        <taxon>Thiotrichales</taxon>
        <taxon>Thiotrichaceae</taxon>
        <taxon>Venteria</taxon>
    </lineage>
</organism>
<dbReference type="RefSeq" id="WP_103919326.1">
    <property type="nucleotide sequence ID" value="NZ_FMSV02000222.1"/>
</dbReference>
<evidence type="ECO:0000313" key="4">
    <source>
        <dbReference type="Proteomes" id="UP000236724"/>
    </source>
</evidence>
<comment type="similarity">
    <text evidence="1">Belongs to the 4-hydroxybenzoyl-CoA thioesterase family.</text>
</comment>
<accession>A0A1H6F5E5</accession>
<reference evidence="3 4" key="1">
    <citation type="submission" date="2016-10" db="EMBL/GenBank/DDBJ databases">
        <authorList>
            <person name="de Groot N.N."/>
        </authorList>
    </citation>
    <scope>NUCLEOTIDE SEQUENCE [LARGE SCALE GENOMIC DNA]</scope>
    <source>
        <strain evidence="3">MBHS1</strain>
    </source>
</reference>
<dbReference type="Proteomes" id="UP000236724">
    <property type="component" value="Unassembled WGS sequence"/>
</dbReference>
<evidence type="ECO:0000313" key="3">
    <source>
        <dbReference type="EMBL" id="SEH05388.1"/>
    </source>
</evidence>
<proteinExistence type="inferred from homology"/>
<dbReference type="NCBIfam" id="TIGR00051">
    <property type="entry name" value="YbgC/FadM family acyl-CoA thioesterase"/>
    <property type="match status" value="1"/>
</dbReference>
<keyword evidence="4" id="KW-1185">Reference proteome</keyword>
<dbReference type="Gene3D" id="3.10.129.10">
    <property type="entry name" value="Hotdog Thioesterase"/>
    <property type="match status" value="1"/>
</dbReference>
<evidence type="ECO:0000256" key="2">
    <source>
        <dbReference type="ARBA" id="ARBA00022801"/>
    </source>
</evidence>
<protein>
    <submittedName>
        <fullName evidence="3">Acyl-CoA thioester hydrolase YbgC</fullName>
        <ecNumber evidence="3">3.1.2.-</ecNumber>
    </submittedName>
</protein>
<dbReference type="PANTHER" id="PTHR31793:SF27">
    <property type="entry name" value="NOVEL THIOESTERASE SUPERFAMILY DOMAIN AND SAPOSIN A-TYPE DOMAIN CONTAINING PROTEIN (0610012H03RIK)"/>
    <property type="match status" value="1"/>
</dbReference>
<dbReference type="InterPro" id="IPR006684">
    <property type="entry name" value="YbgC/YbaW"/>
</dbReference>
<sequence length="134" mass="16107">MYSYETKLRVRYSETDKMGYVYYGNYPQYYEVGRVELMRSLGYSYRNLEDMGIMMPVLNLSVRYLRPAFYDDELTIKTIVREMPSSRVRFEYEIYNIDGQMLNTGEAVLGFINSDTRRPMRPPKEILESFKQFF</sequence>
<dbReference type="AlphaFoldDB" id="A0A1H6F5E5"/>